<dbReference type="GeneID" id="5030487"/>
<keyword evidence="4" id="KW-1185">Reference proteome</keyword>
<gene>
    <name evidence="3" type="ORF">GSPATT00012814001</name>
</gene>
<dbReference type="KEGG" id="ptm:GSPATT00012814001"/>
<evidence type="ECO:0000313" key="4">
    <source>
        <dbReference type="Proteomes" id="UP000000600"/>
    </source>
</evidence>
<dbReference type="EMBL" id="CT868263">
    <property type="protein sequence ID" value="CAK77306.1"/>
    <property type="molecule type" value="Genomic_DNA"/>
</dbReference>
<dbReference type="HOGENOM" id="CLU_037076_0_0_1"/>
<dbReference type="AlphaFoldDB" id="A0D2N9"/>
<organism evidence="3 4">
    <name type="scientific">Paramecium tetraurelia</name>
    <dbReference type="NCBI Taxonomy" id="5888"/>
    <lineage>
        <taxon>Eukaryota</taxon>
        <taxon>Sar</taxon>
        <taxon>Alveolata</taxon>
        <taxon>Ciliophora</taxon>
        <taxon>Intramacronucleata</taxon>
        <taxon>Oligohymenophorea</taxon>
        <taxon>Peniculida</taxon>
        <taxon>Parameciidae</taxon>
        <taxon>Paramecium</taxon>
    </lineage>
</organism>
<dbReference type="Proteomes" id="UP000000600">
    <property type="component" value="Unassembled WGS sequence"/>
</dbReference>
<feature type="transmembrane region" description="Helical" evidence="2">
    <location>
        <begin position="464"/>
        <end position="486"/>
    </location>
</feature>
<name>A0D2N9_PARTE</name>
<protein>
    <submittedName>
        <fullName evidence="3">Uncharacterized protein</fullName>
    </submittedName>
</protein>
<dbReference type="InParanoid" id="A0D2N9"/>
<keyword evidence="2" id="KW-1133">Transmembrane helix</keyword>
<evidence type="ECO:0000313" key="3">
    <source>
        <dbReference type="EMBL" id="CAK77306.1"/>
    </source>
</evidence>
<proteinExistence type="predicted"/>
<keyword evidence="2" id="KW-0812">Transmembrane</keyword>
<keyword evidence="2" id="KW-0472">Membrane</keyword>
<accession>A0D2N9</accession>
<feature type="compositionally biased region" description="Basic and acidic residues" evidence="1">
    <location>
        <begin position="503"/>
        <end position="514"/>
    </location>
</feature>
<dbReference type="OMA" id="HYYIDEM"/>
<evidence type="ECO:0000256" key="1">
    <source>
        <dbReference type="SAM" id="MobiDB-lite"/>
    </source>
</evidence>
<dbReference type="RefSeq" id="XP_001444703.1">
    <property type="nucleotide sequence ID" value="XM_001444666.1"/>
</dbReference>
<dbReference type="OrthoDB" id="289174at2759"/>
<feature type="region of interest" description="Disordered" evidence="1">
    <location>
        <begin position="503"/>
        <end position="522"/>
    </location>
</feature>
<reference evidence="3 4" key="1">
    <citation type="journal article" date="2006" name="Nature">
        <title>Global trends of whole-genome duplications revealed by the ciliate Paramecium tetraurelia.</title>
        <authorList>
            <consortium name="Genoscope"/>
            <person name="Aury J.-M."/>
            <person name="Jaillon O."/>
            <person name="Duret L."/>
            <person name="Noel B."/>
            <person name="Jubin C."/>
            <person name="Porcel B.M."/>
            <person name="Segurens B."/>
            <person name="Daubin V."/>
            <person name="Anthouard V."/>
            <person name="Aiach N."/>
            <person name="Arnaiz O."/>
            <person name="Billaut A."/>
            <person name="Beisson J."/>
            <person name="Blanc I."/>
            <person name="Bouhouche K."/>
            <person name="Camara F."/>
            <person name="Duharcourt S."/>
            <person name="Guigo R."/>
            <person name="Gogendeau D."/>
            <person name="Katinka M."/>
            <person name="Keller A.-M."/>
            <person name="Kissmehl R."/>
            <person name="Klotz C."/>
            <person name="Koll F."/>
            <person name="Le Moue A."/>
            <person name="Lepere C."/>
            <person name="Malinsky S."/>
            <person name="Nowacki M."/>
            <person name="Nowak J.K."/>
            <person name="Plattner H."/>
            <person name="Poulain J."/>
            <person name="Ruiz F."/>
            <person name="Serrano V."/>
            <person name="Zagulski M."/>
            <person name="Dessen P."/>
            <person name="Betermier M."/>
            <person name="Weissenbach J."/>
            <person name="Scarpelli C."/>
            <person name="Schachter V."/>
            <person name="Sperling L."/>
            <person name="Meyer E."/>
            <person name="Cohen J."/>
            <person name="Wincker P."/>
        </authorList>
    </citation>
    <scope>NUCLEOTIDE SEQUENCE [LARGE SCALE GENOMIC DNA]</scope>
    <source>
        <strain evidence="3 4">Stock d4-2</strain>
    </source>
</reference>
<evidence type="ECO:0000256" key="2">
    <source>
        <dbReference type="SAM" id="Phobius"/>
    </source>
</evidence>
<sequence length="522" mass="61009">MIILLLLNSVIANKPEVKLNVENNQHTSFTAIVDQSKILYEDPSCFQIVLWKRTSSDSHKYKFTDQDYDILEQEEHKLQGTSGCVPIQKSFHVSQHLRMGLPSNEQIFYTDLIVLQNRALIIRNDFTLQEVNVAHSQFTKTITQQKLKIPHSDISHPIFLWNSHNKRVYIISENGGVSIPDWISIGENTFFTTPEPFKQRKIVYDAYLKDNTIYVACGNEGVDVYNYQDGRLMYLKNIDRIEEKHLIAKDVSGDDESKITQFKLDIYILDHSQGLLICDYDFKFKFRVPILMGSDFSHYNNTFIVIAESQRRQDYALEIFLNFTDNSYYLNHYYIDEMQFYDVKVYEKYAVLIGYEAHKIIQHSIFSQFIKFSSNNYFEFPQMLQLKQWNDSFVGLSKRELRLFSIDQLAAHIECQSQEHFQESYLVAQYFLNSSSPFIATKSQQVFQIVFSDTRVLSKKNVTLFGIALFLIFLCLWLAVLGLACFKRFRDRINKLEDDKKALTQQADQDKEDGPGQELSAI</sequence>